<sequence length="275" mass="29416">MSASTRLPTLFIPHGGGPCFFMQPGQFFPAGTWDRMAAHLSGLSAAVGVRPTALLVISAHWDERVPTLYAPAAPHLLYDYYGFPPETYQLQYPAPGAVDLAGRVEQLLAAAAIASARNQDRGFDHGVFIPLKLAFPDADITILQLSLQSGFDPVRHLAIGRALAPLRDEGVLIIGSGMSYHNLRDLRRGGRDEAAEAFDAWLNAAVTEPDQAVRAQRLADWQSAPGSAAAQPEPDHLIPLFVAAGAAETDPGRNIYADHLMGKPMSAFQFGPAAA</sequence>
<dbReference type="Proteomes" id="UP000782519">
    <property type="component" value="Unassembled WGS sequence"/>
</dbReference>
<comment type="caution">
    <text evidence="7">The sequence shown here is derived from an EMBL/GenBank/DDBJ whole genome shotgun (WGS) entry which is preliminary data.</text>
</comment>
<dbReference type="PANTHER" id="PTHR30096">
    <property type="entry name" value="4,5-DOPA DIOXYGENASE EXTRADIOL-LIKE PROTEIN"/>
    <property type="match status" value="1"/>
</dbReference>
<comment type="cofactor">
    <cofactor evidence="1">
        <name>Zn(2+)</name>
        <dbReference type="ChEBI" id="CHEBI:29105"/>
    </cofactor>
</comment>
<dbReference type="GO" id="GO:0008270">
    <property type="term" value="F:zinc ion binding"/>
    <property type="evidence" value="ECO:0007669"/>
    <property type="project" value="InterPro"/>
</dbReference>
<evidence type="ECO:0000256" key="3">
    <source>
        <dbReference type="ARBA" id="ARBA00022723"/>
    </source>
</evidence>
<dbReference type="Pfam" id="PF02900">
    <property type="entry name" value="LigB"/>
    <property type="match status" value="1"/>
</dbReference>
<keyword evidence="5" id="KW-0560">Oxidoreductase</keyword>
<keyword evidence="4" id="KW-0862">Zinc</keyword>
<gene>
    <name evidence="7" type="ORF">HZA66_17735</name>
</gene>
<keyword evidence="7" id="KW-0223">Dioxygenase</keyword>
<dbReference type="InterPro" id="IPR014436">
    <property type="entry name" value="Extradiol_dOase_DODA"/>
</dbReference>
<evidence type="ECO:0000259" key="6">
    <source>
        <dbReference type="Pfam" id="PF02900"/>
    </source>
</evidence>
<dbReference type="GO" id="GO:0016702">
    <property type="term" value="F:oxidoreductase activity, acting on single donors with incorporation of molecular oxygen, incorporation of two atoms of oxygen"/>
    <property type="evidence" value="ECO:0007669"/>
    <property type="project" value="UniProtKB-ARBA"/>
</dbReference>
<dbReference type="Gene3D" id="3.40.830.10">
    <property type="entry name" value="LigB-like"/>
    <property type="match status" value="1"/>
</dbReference>
<reference evidence="7" key="1">
    <citation type="submission" date="2020-07" db="EMBL/GenBank/DDBJ databases">
        <title>Huge and variable diversity of episymbiotic CPR bacteria and DPANN archaea in groundwater ecosystems.</title>
        <authorList>
            <person name="He C.Y."/>
            <person name="Keren R."/>
            <person name="Whittaker M."/>
            <person name="Farag I.F."/>
            <person name="Doudna J."/>
            <person name="Cate J.H.D."/>
            <person name="Banfield J.F."/>
        </authorList>
    </citation>
    <scope>NUCLEOTIDE SEQUENCE</scope>
    <source>
        <strain evidence="7">NC_groundwater_1818_Pr3_B-0.1um_66_35</strain>
    </source>
</reference>
<evidence type="ECO:0000313" key="8">
    <source>
        <dbReference type="Proteomes" id="UP000782519"/>
    </source>
</evidence>
<evidence type="ECO:0000256" key="2">
    <source>
        <dbReference type="ARBA" id="ARBA00007581"/>
    </source>
</evidence>
<name>A0A933RZU4_RHOPL</name>
<dbReference type="PANTHER" id="PTHR30096:SF0">
    <property type="entry name" value="4,5-DOPA DIOXYGENASE EXTRADIOL-LIKE PROTEIN"/>
    <property type="match status" value="1"/>
</dbReference>
<dbReference type="PIRSF" id="PIRSF006157">
    <property type="entry name" value="Doxgns_DODA"/>
    <property type="match status" value="1"/>
</dbReference>
<comment type="similarity">
    <text evidence="2">Belongs to the DODA-type extradiol aromatic ring-opening dioxygenase family.</text>
</comment>
<dbReference type="GO" id="GO:0008198">
    <property type="term" value="F:ferrous iron binding"/>
    <property type="evidence" value="ECO:0007669"/>
    <property type="project" value="InterPro"/>
</dbReference>
<dbReference type="AlphaFoldDB" id="A0A933RZU4"/>
<feature type="domain" description="Extradiol ring-cleavage dioxygenase class III enzyme subunit B" evidence="6">
    <location>
        <begin position="43"/>
        <end position="266"/>
    </location>
</feature>
<evidence type="ECO:0000256" key="1">
    <source>
        <dbReference type="ARBA" id="ARBA00001947"/>
    </source>
</evidence>
<evidence type="ECO:0000256" key="5">
    <source>
        <dbReference type="ARBA" id="ARBA00023002"/>
    </source>
</evidence>
<protein>
    <submittedName>
        <fullName evidence="7">Dioxygenase</fullName>
    </submittedName>
</protein>
<organism evidence="7 8">
    <name type="scientific">Rhodopseudomonas palustris</name>
    <dbReference type="NCBI Taxonomy" id="1076"/>
    <lineage>
        <taxon>Bacteria</taxon>
        <taxon>Pseudomonadati</taxon>
        <taxon>Pseudomonadota</taxon>
        <taxon>Alphaproteobacteria</taxon>
        <taxon>Hyphomicrobiales</taxon>
        <taxon>Nitrobacteraceae</taxon>
        <taxon>Rhodopseudomonas</taxon>
    </lineage>
</organism>
<evidence type="ECO:0000313" key="7">
    <source>
        <dbReference type="EMBL" id="MBI5131281.1"/>
    </source>
</evidence>
<proteinExistence type="inferred from homology"/>
<accession>A0A933RZU4</accession>
<dbReference type="EMBL" id="JACRJB010000052">
    <property type="protein sequence ID" value="MBI5131281.1"/>
    <property type="molecule type" value="Genomic_DNA"/>
</dbReference>
<dbReference type="CDD" id="cd07363">
    <property type="entry name" value="45_DOPA_Dioxygenase"/>
    <property type="match status" value="1"/>
</dbReference>
<dbReference type="InterPro" id="IPR004183">
    <property type="entry name" value="Xdiol_dOase_suB"/>
</dbReference>
<keyword evidence="3" id="KW-0479">Metal-binding</keyword>
<evidence type="ECO:0000256" key="4">
    <source>
        <dbReference type="ARBA" id="ARBA00022833"/>
    </source>
</evidence>
<dbReference type="SUPFAM" id="SSF53213">
    <property type="entry name" value="LigB-like"/>
    <property type="match status" value="1"/>
</dbReference>